<keyword evidence="1" id="KW-0812">Transmembrane</keyword>
<organism evidence="2 3">
    <name type="scientific">Nocardia ninae NBRC 108245</name>
    <dbReference type="NCBI Taxonomy" id="1210091"/>
    <lineage>
        <taxon>Bacteria</taxon>
        <taxon>Bacillati</taxon>
        <taxon>Actinomycetota</taxon>
        <taxon>Actinomycetes</taxon>
        <taxon>Mycobacteriales</taxon>
        <taxon>Nocardiaceae</taxon>
        <taxon>Nocardia</taxon>
    </lineage>
</organism>
<sequence length="68" mass="7535">MKAIAKKVHSSVTAHAHIVTNHKSHLPIAMAGGIYGSMAIGFYSHVLYAALAGAYWLEYWIEGRKHRD</sequence>
<evidence type="ECO:0000256" key="1">
    <source>
        <dbReference type="SAM" id="Phobius"/>
    </source>
</evidence>
<dbReference type="AlphaFoldDB" id="A0A511M9T1"/>
<reference evidence="2 3" key="1">
    <citation type="submission" date="2019-07" db="EMBL/GenBank/DDBJ databases">
        <title>Whole genome shotgun sequence of Nocardia ninae NBRC 108245.</title>
        <authorList>
            <person name="Hosoyama A."/>
            <person name="Uohara A."/>
            <person name="Ohji S."/>
            <person name="Ichikawa N."/>
        </authorList>
    </citation>
    <scope>NUCLEOTIDE SEQUENCE [LARGE SCALE GENOMIC DNA]</scope>
    <source>
        <strain evidence="2 3">NBRC 108245</strain>
    </source>
</reference>
<gene>
    <name evidence="2" type="ORF">NN4_19320</name>
</gene>
<keyword evidence="1" id="KW-0472">Membrane</keyword>
<keyword evidence="1" id="KW-1133">Transmembrane helix</keyword>
<keyword evidence="3" id="KW-1185">Reference proteome</keyword>
<accession>A0A511M9T1</accession>
<dbReference type="EMBL" id="BJXA01000009">
    <property type="protein sequence ID" value="GEM37413.1"/>
    <property type="molecule type" value="Genomic_DNA"/>
</dbReference>
<evidence type="ECO:0000313" key="2">
    <source>
        <dbReference type="EMBL" id="GEM37413.1"/>
    </source>
</evidence>
<feature type="transmembrane region" description="Helical" evidence="1">
    <location>
        <begin position="34"/>
        <end position="57"/>
    </location>
</feature>
<dbReference type="Proteomes" id="UP000321424">
    <property type="component" value="Unassembled WGS sequence"/>
</dbReference>
<evidence type="ECO:0000313" key="3">
    <source>
        <dbReference type="Proteomes" id="UP000321424"/>
    </source>
</evidence>
<comment type="caution">
    <text evidence="2">The sequence shown here is derived from an EMBL/GenBank/DDBJ whole genome shotgun (WGS) entry which is preliminary data.</text>
</comment>
<proteinExistence type="predicted"/>
<name>A0A511M9T1_9NOCA</name>
<protein>
    <submittedName>
        <fullName evidence="2">Uncharacterized protein</fullName>
    </submittedName>
</protein>